<keyword evidence="5 6" id="KW-0694">RNA-binding</keyword>
<dbReference type="PANTHER" id="PTHR33992">
    <property type="entry name" value="RIBONUCLEASE P PROTEIN COMPONENT"/>
    <property type="match status" value="1"/>
</dbReference>
<dbReference type="InterPro" id="IPR000100">
    <property type="entry name" value="RNase_P"/>
</dbReference>
<dbReference type="EMBL" id="CP133720">
    <property type="protein sequence ID" value="WMW80759.1"/>
    <property type="molecule type" value="Genomic_DNA"/>
</dbReference>
<comment type="similarity">
    <text evidence="6">Belongs to the RnpA family.</text>
</comment>
<dbReference type="EC" id="3.1.26.5" evidence="6 7"/>
<proteinExistence type="inferred from homology"/>
<reference evidence="8" key="1">
    <citation type="submission" date="2023-09" db="EMBL/GenBank/DDBJ databases">
        <title>Undibacterium sp. 20NA77.5 isolated from freshwater.</title>
        <authorList>
            <person name="Le V."/>
            <person name="Ko S.-R."/>
            <person name="Ahn C.-Y."/>
            <person name="Oh H.-M."/>
        </authorList>
    </citation>
    <scope>NUCLEOTIDE SEQUENCE</scope>
    <source>
        <strain evidence="8">20NA77.5</strain>
    </source>
</reference>
<sequence length="170" mass="19115">MTNLTASTSMQDHAQFQLSGGSFTREQRILKTDEFSSVFRLRPVQRSTHFVLYARSNQFDHARLGVVAAKRFAPRAITRNMIKRITREVFRQLALSNVDCVVRLSKPVNSKQGPATTAALKRILRAEMLQLFQAQRHNLAKLAEAARTSKQINEAMPSSLTVTKTTEQGA</sequence>
<dbReference type="Gene3D" id="3.30.230.10">
    <property type="match status" value="1"/>
</dbReference>
<dbReference type="NCBIfam" id="TIGR00188">
    <property type="entry name" value="rnpA"/>
    <property type="match status" value="1"/>
</dbReference>
<dbReference type="PANTHER" id="PTHR33992:SF1">
    <property type="entry name" value="RIBONUCLEASE P PROTEIN COMPONENT"/>
    <property type="match status" value="1"/>
</dbReference>
<dbReference type="InterPro" id="IPR014721">
    <property type="entry name" value="Ribsml_uS5_D2-typ_fold_subgr"/>
</dbReference>
<evidence type="ECO:0000256" key="7">
    <source>
        <dbReference type="NCBIfam" id="TIGR00188"/>
    </source>
</evidence>
<dbReference type="RefSeq" id="WP_309482250.1">
    <property type="nucleotide sequence ID" value="NZ_CP133720.1"/>
</dbReference>
<dbReference type="GO" id="GO:0004526">
    <property type="term" value="F:ribonuclease P activity"/>
    <property type="evidence" value="ECO:0007669"/>
    <property type="project" value="UniProtKB-EC"/>
</dbReference>
<name>A0ABY9RHQ6_9BURK</name>
<evidence type="ECO:0000256" key="3">
    <source>
        <dbReference type="ARBA" id="ARBA00022759"/>
    </source>
</evidence>
<evidence type="ECO:0000256" key="5">
    <source>
        <dbReference type="ARBA" id="ARBA00022884"/>
    </source>
</evidence>
<keyword evidence="3 6" id="KW-0255">Endonuclease</keyword>
<keyword evidence="4 6" id="KW-0378">Hydrolase</keyword>
<evidence type="ECO:0000313" key="8">
    <source>
        <dbReference type="EMBL" id="WMW80759.1"/>
    </source>
</evidence>
<dbReference type="SUPFAM" id="SSF54211">
    <property type="entry name" value="Ribosomal protein S5 domain 2-like"/>
    <property type="match status" value="1"/>
</dbReference>
<evidence type="ECO:0000256" key="6">
    <source>
        <dbReference type="HAMAP-Rule" id="MF_00227"/>
    </source>
</evidence>
<comment type="subunit">
    <text evidence="6">Consists of a catalytic RNA component (M1 or rnpB) and a protein subunit.</text>
</comment>
<comment type="catalytic activity">
    <reaction evidence="6">
        <text>Endonucleolytic cleavage of RNA, removing 5'-extranucleotides from tRNA precursor.</text>
        <dbReference type="EC" id="3.1.26.5"/>
    </reaction>
</comment>
<dbReference type="HAMAP" id="MF_00227">
    <property type="entry name" value="RNase_P"/>
    <property type="match status" value="1"/>
</dbReference>
<dbReference type="Proteomes" id="UP001181355">
    <property type="component" value="Chromosome"/>
</dbReference>
<evidence type="ECO:0000256" key="4">
    <source>
        <dbReference type="ARBA" id="ARBA00022801"/>
    </source>
</evidence>
<keyword evidence="2 6" id="KW-0540">Nuclease</keyword>
<keyword evidence="9" id="KW-1185">Reference proteome</keyword>
<evidence type="ECO:0000256" key="1">
    <source>
        <dbReference type="ARBA" id="ARBA00022694"/>
    </source>
</evidence>
<protein>
    <recommendedName>
        <fullName evidence="6 7">Ribonuclease P protein component</fullName>
        <shortName evidence="6">RNase P protein</shortName>
        <shortName evidence="6">RNaseP protein</shortName>
        <ecNumber evidence="6 7">3.1.26.5</ecNumber>
    </recommendedName>
    <alternativeName>
        <fullName evidence="6">Protein C5</fullName>
    </alternativeName>
</protein>
<accession>A0ABY9RHQ6</accession>
<comment type="function">
    <text evidence="6">RNaseP catalyzes the removal of the 5'-leader sequence from pre-tRNA to produce the mature 5'-terminus. It can also cleave other RNA substrates such as 4.5S RNA. The protein component plays an auxiliary but essential role in vivo by binding to the 5'-leader sequence and broadening the substrate specificity of the ribozyme.</text>
</comment>
<dbReference type="Pfam" id="PF00825">
    <property type="entry name" value="Ribonuclease_P"/>
    <property type="match status" value="1"/>
</dbReference>
<dbReference type="InterPro" id="IPR020568">
    <property type="entry name" value="Ribosomal_Su5_D2-typ_SF"/>
</dbReference>
<gene>
    <name evidence="6 8" type="primary">rnpA</name>
    <name evidence="8" type="ORF">RF679_00425</name>
</gene>
<evidence type="ECO:0000256" key="2">
    <source>
        <dbReference type="ARBA" id="ARBA00022722"/>
    </source>
</evidence>
<keyword evidence="1 6" id="KW-0819">tRNA processing</keyword>
<organism evidence="8 9">
    <name type="scientific">Undibacterium cyanobacteriorum</name>
    <dbReference type="NCBI Taxonomy" id="3073561"/>
    <lineage>
        <taxon>Bacteria</taxon>
        <taxon>Pseudomonadati</taxon>
        <taxon>Pseudomonadota</taxon>
        <taxon>Betaproteobacteria</taxon>
        <taxon>Burkholderiales</taxon>
        <taxon>Oxalobacteraceae</taxon>
        <taxon>Undibacterium</taxon>
    </lineage>
</organism>
<evidence type="ECO:0000313" key="9">
    <source>
        <dbReference type="Proteomes" id="UP001181355"/>
    </source>
</evidence>